<evidence type="ECO:0000313" key="4">
    <source>
        <dbReference type="Proteomes" id="UP000295302"/>
    </source>
</evidence>
<accession>A0A4R4XY39</accession>
<feature type="domain" description="Tn3 transposase DDE" evidence="2">
    <location>
        <begin position="75"/>
        <end position="207"/>
    </location>
</feature>
<dbReference type="Proteomes" id="UP000295302">
    <property type="component" value="Unassembled WGS sequence"/>
</dbReference>
<proteinExistence type="predicted"/>
<keyword evidence="4" id="KW-1185">Reference proteome</keyword>
<feature type="compositionally biased region" description="Acidic residues" evidence="1">
    <location>
        <begin position="226"/>
        <end position="235"/>
    </location>
</feature>
<name>A0A4R4XY39_9ACTN</name>
<feature type="region of interest" description="Disordered" evidence="1">
    <location>
        <begin position="212"/>
        <end position="235"/>
    </location>
</feature>
<dbReference type="InterPro" id="IPR002513">
    <property type="entry name" value="Tn3_Tnp_DDE_dom"/>
</dbReference>
<gene>
    <name evidence="3" type="ORF">E1286_38280</name>
</gene>
<dbReference type="GO" id="GO:0006313">
    <property type="term" value="P:DNA transposition"/>
    <property type="evidence" value="ECO:0007669"/>
    <property type="project" value="InterPro"/>
</dbReference>
<evidence type="ECO:0000313" key="3">
    <source>
        <dbReference type="EMBL" id="TDD36483.1"/>
    </source>
</evidence>
<comment type="caution">
    <text evidence="3">The sequence shown here is derived from an EMBL/GenBank/DDBJ whole genome shotgun (WGS) entry which is preliminary data.</text>
</comment>
<dbReference type="GO" id="GO:0004803">
    <property type="term" value="F:transposase activity"/>
    <property type="evidence" value="ECO:0007669"/>
    <property type="project" value="InterPro"/>
</dbReference>
<dbReference type="OrthoDB" id="4337906at2"/>
<reference evidence="3 4" key="1">
    <citation type="submission" date="2019-03" db="EMBL/GenBank/DDBJ databases">
        <title>Draft genome sequences of novel Actinobacteria.</title>
        <authorList>
            <person name="Sahin N."/>
            <person name="Ay H."/>
            <person name="Saygin H."/>
        </authorList>
    </citation>
    <scope>NUCLEOTIDE SEQUENCE [LARGE SCALE GENOMIC DNA]</scope>
    <source>
        <strain evidence="3 4">CH32</strain>
    </source>
</reference>
<evidence type="ECO:0000259" key="2">
    <source>
        <dbReference type="Pfam" id="PF01526"/>
    </source>
</evidence>
<dbReference type="Pfam" id="PF01526">
    <property type="entry name" value="DDE_Tnp_Tn3"/>
    <property type="match status" value="1"/>
</dbReference>
<dbReference type="AlphaFoldDB" id="A0A4R4XY39"/>
<protein>
    <recommendedName>
        <fullName evidence="2">Tn3 transposase DDE domain-containing protein</fullName>
    </recommendedName>
</protein>
<dbReference type="EMBL" id="SMKQ01000201">
    <property type="protein sequence ID" value="TDD36483.1"/>
    <property type="molecule type" value="Genomic_DNA"/>
</dbReference>
<evidence type="ECO:0000256" key="1">
    <source>
        <dbReference type="SAM" id="MobiDB-lite"/>
    </source>
</evidence>
<sequence>MNVVGRWLAVDLEQLQVLGVQDERGGEFGVRVVVVQVECFAAGDGVGEALPGGGVAGRRDGEDASDRGEVAVLRLRMIQRDGNPTPLGDAIAHYGRIFKTLHILTYAVEEPYRRDIKGIRNLQESRHALAGKIFHGRKGEIYQRYHKGMEEQLGALGLVLNCVTLWNTFYMDKALDQLKAERYPLGEEDVARLSPFVRRHINVIGTYSFTQPDLGPTGMRQLRDPDEPDWDDDGL</sequence>
<organism evidence="3 4">
    <name type="scientific">Nonomuraea terrae</name>
    <dbReference type="NCBI Taxonomy" id="2530383"/>
    <lineage>
        <taxon>Bacteria</taxon>
        <taxon>Bacillati</taxon>
        <taxon>Actinomycetota</taxon>
        <taxon>Actinomycetes</taxon>
        <taxon>Streptosporangiales</taxon>
        <taxon>Streptosporangiaceae</taxon>
        <taxon>Nonomuraea</taxon>
    </lineage>
</organism>